<evidence type="ECO:0000313" key="1">
    <source>
        <dbReference type="EMBL" id="KAF0724027.1"/>
    </source>
</evidence>
<accession>A0A6G0W9Z2</accession>
<evidence type="ECO:0000313" key="2">
    <source>
        <dbReference type="Proteomes" id="UP000481153"/>
    </source>
</evidence>
<comment type="caution">
    <text evidence="1">The sequence shown here is derived from an EMBL/GenBank/DDBJ whole genome shotgun (WGS) entry which is preliminary data.</text>
</comment>
<organism evidence="1 2">
    <name type="scientific">Aphanomyces euteiches</name>
    <dbReference type="NCBI Taxonomy" id="100861"/>
    <lineage>
        <taxon>Eukaryota</taxon>
        <taxon>Sar</taxon>
        <taxon>Stramenopiles</taxon>
        <taxon>Oomycota</taxon>
        <taxon>Saprolegniomycetes</taxon>
        <taxon>Saprolegniales</taxon>
        <taxon>Verrucalvaceae</taxon>
        <taxon>Aphanomyces</taxon>
    </lineage>
</organism>
<name>A0A6G0W9Z2_9STRA</name>
<dbReference type="EMBL" id="VJMJ01000286">
    <property type="protein sequence ID" value="KAF0724027.1"/>
    <property type="molecule type" value="Genomic_DNA"/>
</dbReference>
<sequence length="72" mass="7862">MKPNGLQSLDDILEFTPNMPKANAVREIATAVVLALTAGAAWKSYAVADLKSFDDYYKSLKTQEKAPANDDE</sequence>
<keyword evidence="2" id="KW-1185">Reference proteome</keyword>
<dbReference type="Proteomes" id="UP000481153">
    <property type="component" value="Unassembled WGS sequence"/>
</dbReference>
<dbReference type="AlphaFoldDB" id="A0A6G0W9Z2"/>
<proteinExistence type="predicted"/>
<protein>
    <submittedName>
        <fullName evidence="1">Uncharacterized protein</fullName>
    </submittedName>
</protein>
<reference evidence="1 2" key="1">
    <citation type="submission" date="2019-07" db="EMBL/GenBank/DDBJ databases">
        <title>Genomics analysis of Aphanomyces spp. identifies a new class of oomycete effector associated with host adaptation.</title>
        <authorList>
            <person name="Gaulin E."/>
        </authorList>
    </citation>
    <scope>NUCLEOTIDE SEQUENCE [LARGE SCALE GENOMIC DNA]</scope>
    <source>
        <strain evidence="1 2">ATCC 201684</strain>
    </source>
</reference>
<gene>
    <name evidence="1" type="ORF">Ae201684_017193</name>
</gene>